<dbReference type="Gene3D" id="3.40.50.300">
    <property type="entry name" value="P-loop containing nucleotide triphosphate hydrolases"/>
    <property type="match status" value="1"/>
</dbReference>
<gene>
    <name evidence="1" type="ORF">CBYS24578_00011022</name>
</gene>
<reference evidence="2" key="1">
    <citation type="submission" date="2019-06" db="EMBL/GenBank/DDBJ databases">
        <authorList>
            <person name="Broberg M."/>
        </authorList>
    </citation>
    <scope>NUCLEOTIDE SEQUENCE [LARGE SCALE GENOMIC DNA]</scope>
</reference>
<dbReference type="OrthoDB" id="6513042at2759"/>
<evidence type="ECO:0000313" key="1">
    <source>
        <dbReference type="EMBL" id="CAG9982744.1"/>
    </source>
</evidence>
<keyword evidence="2" id="KW-1185">Reference proteome</keyword>
<evidence type="ECO:0008006" key="3">
    <source>
        <dbReference type="Google" id="ProtNLM"/>
    </source>
</evidence>
<proteinExistence type="predicted"/>
<organism evidence="1 2">
    <name type="scientific">Clonostachys byssicola</name>
    <dbReference type="NCBI Taxonomy" id="160290"/>
    <lineage>
        <taxon>Eukaryota</taxon>
        <taxon>Fungi</taxon>
        <taxon>Dikarya</taxon>
        <taxon>Ascomycota</taxon>
        <taxon>Pezizomycotina</taxon>
        <taxon>Sordariomycetes</taxon>
        <taxon>Hypocreomycetidae</taxon>
        <taxon>Hypocreales</taxon>
        <taxon>Bionectriaceae</taxon>
        <taxon>Clonostachys</taxon>
    </lineage>
</organism>
<accession>A0A9N9U7R2</accession>
<dbReference type="InterPro" id="IPR027417">
    <property type="entry name" value="P-loop_NTPase"/>
</dbReference>
<name>A0A9N9U7R2_9HYPO</name>
<evidence type="ECO:0000313" key="2">
    <source>
        <dbReference type="Proteomes" id="UP000754883"/>
    </source>
</evidence>
<sequence>MAATERTGPGFMSSENRLNVLLSRQKSGLVIIGDINIMGEVFSSGDSKRKTRIRQASGTSQVKVKGAGGKVSFVLSGFLINVCQELVDSARVAEAPAEWQAKD</sequence>
<dbReference type="EMBL" id="CABFNO020001350">
    <property type="protein sequence ID" value="CAG9982744.1"/>
    <property type="molecule type" value="Genomic_DNA"/>
</dbReference>
<dbReference type="Proteomes" id="UP000754883">
    <property type="component" value="Unassembled WGS sequence"/>
</dbReference>
<comment type="caution">
    <text evidence="1">The sequence shown here is derived from an EMBL/GenBank/DDBJ whole genome shotgun (WGS) entry which is preliminary data.</text>
</comment>
<dbReference type="AlphaFoldDB" id="A0A9N9U7R2"/>
<protein>
    <recommendedName>
        <fullName evidence="3">DNA2/NAM7 helicase-like C-terminal domain-containing protein</fullName>
    </recommendedName>
</protein>
<reference evidence="1 2" key="2">
    <citation type="submission" date="2021-10" db="EMBL/GenBank/DDBJ databases">
        <authorList>
            <person name="Piombo E."/>
        </authorList>
    </citation>
    <scope>NUCLEOTIDE SEQUENCE [LARGE SCALE GENOMIC DNA]</scope>
</reference>